<proteinExistence type="predicted"/>
<feature type="region of interest" description="Disordered" evidence="1">
    <location>
        <begin position="59"/>
        <end position="85"/>
    </location>
</feature>
<gene>
    <name evidence="2" type="ORF">D8674_021759</name>
</gene>
<feature type="compositionally biased region" description="Basic and acidic residues" evidence="1">
    <location>
        <begin position="59"/>
        <end position="74"/>
    </location>
</feature>
<sequence>MDLKVARRPWFLLPKSGEDSSPRFDLSCVRRLVFVEMVSLMMIKHVYVYVCREGEKGLGLQREKEEKREERKSFDWLSGSVGEEI</sequence>
<evidence type="ECO:0000313" key="2">
    <source>
        <dbReference type="EMBL" id="KAB2615171.1"/>
    </source>
</evidence>
<name>A0A5N5GMS7_9ROSA</name>
<reference evidence="2 3" key="3">
    <citation type="submission" date="2019-11" db="EMBL/GenBank/DDBJ databases">
        <title>A de novo genome assembly of a pear dwarfing rootstock.</title>
        <authorList>
            <person name="Wang F."/>
            <person name="Wang J."/>
            <person name="Li S."/>
            <person name="Zhang Y."/>
            <person name="Fang M."/>
            <person name="Ma L."/>
            <person name="Zhao Y."/>
            <person name="Jiang S."/>
        </authorList>
    </citation>
    <scope>NUCLEOTIDE SEQUENCE [LARGE SCALE GENOMIC DNA]</scope>
    <source>
        <strain evidence="2">S2</strain>
        <tissue evidence="2">Leaf</tissue>
    </source>
</reference>
<keyword evidence="3" id="KW-1185">Reference proteome</keyword>
<dbReference type="EMBL" id="SMOL01000402">
    <property type="protein sequence ID" value="KAB2615171.1"/>
    <property type="molecule type" value="Genomic_DNA"/>
</dbReference>
<dbReference type="Proteomes" id="UP000327157">
    <property type="component" value="Chromosome 3"/>
</dbReference>
<comment type="caution">
    <text evidence="2">The sequence shown here is derived from an EMBL/GenBank/DDBJ whole genome shotgun (WGS) entry which is preliminary data.</text>
</comment>
<reference evidence="2 3" key="1">
    <citation type="submission" date="2019-09" db="EMBL/GenBank/DDBJ databases">
        <authorList>
            <person name="Ou C."/>
        </authorList>
    </citation>
    <scope>NUCLEOTIDE SEQUENCE [LARGE SCALE GENOMIC DNA]</scope>
    <source>
        <strain evidence="2">S2</strain>
        <tissue evidence="2">Leaf</tissue>
    </source>
</reference>
<evidence type="ECO:0000256" key="1">
    <source>
        <dbReference type="SAM" id="MobiDB-lite"/>
    </source>
</evidence>
<organism evidence="2 3">
    <name type="scientific">Pyrus ussuriensis x Pyrus communis</name>
    <dbReference type="NCBI Taxonomy" id="2448454"/>
    <lineage>
        <taxon>Eukaryota</taxon>
        <taxon>Viridiplantae</taxon>
        <taxon>Streptophyta</taxon>
        <taxon>Embryophyta</taxon>
        <taxon>Tracheophyta</taxon>
        <taxon>Spermatophyta</taxon>
        <taxon>Magnoliopsida</taxon>
        <taxon>eudicotyledons</taxon>
        <taxon>Gunneridae</taxon>
        <taxon>Pentapetalae</taxon>
        <taxon>rosids</taxon>
        <taxon>fabids</taxon>
        <taxon>Rosales</taxon>
        <taxon>Rosaceae</taxon>
        <taxon>Amygdaloideae</taxon>
        <taxon>Maleae</taxon>
        <taxon>Pyrus</taxon>
    </lineage>
</organism>
<accession>A0A5N5GMS7</accession>
<dbReference type="AlphaFoldDB" id="A0A5N5GMS7"/>
<evidence type="ECO:0000313" key="3">
    <source>
        <dbReference type="Proteomes" id="UP000327157"/>
    </source>
</evidence>
<protein>
    <submittedName>
        <fullName evidence="2">Uncharacterized protein</fullName>
    </submittedName>
</protein>
<reference evidence="3" key="2">
    <citation type="submission" date="2019-10" db="EMBL/GenBank/DDBJ databases">
        <title>A de novo genome assembly of a pear dwarfing rootstock.</title>
        <authorList>
            <person name="Wang F."/>
            <person name="Wang J."/>
            <person name="Li S."/>
            <person name="Zhang Y."/>
            <person name="Fang M."/>
            <person name="Ma L."/>
            <person name="Zhao Y."/>
            <person name="Jiang S."/>
        </authorList>
    </citation>
    <scope>NUCLEOTIDE SEQUENCE [LARGE SCALE GENOMIC DNA]</scope>
</reference>